<organism evidence="1 2">
    <name type="scientific">Funneliformis mosseae</name>
    <name type="common">Endomycorrhizal fungus</name>
    <name type="synonym">Glomus mosseae</name>
    <dbReference type="NCBI Taxonomy" id="27381"/>
    <lineage>
        <taxon>Eukaryota</taxon>
        <taxon>Fungi</taxon>
        <taxon>Fungi incertae sedis</taxon>
        <taxon>Mucoromycota</taxon>
        <taxon>Glomeromycotina</taxon>
        <taxon>Glomeromycetes</taxon>
        <taxon>Glomerales</taxon>
        <taxon>Glomeraceae</taxon>
        <taxon>Funneliformis</taxon>
    </lineage>
</organism>
<dbReference type="Proteomes" id="UP000789375">
    <property type="component" value="Unassembled WGS sequence"/>
</dbReference>
<name>A0A9N9CGF9_FUNMO</name>
<reference evidence="1" key="1">
    <citation type="submission" date="2021-06" db="EMBL/GenBank/DDBJ databases">
        <authorList>
            <person name="Kallberg Y."/>
            <person name="Tangrot J."/>
            <person name="Rosling A."/>
        </authorList>
    </citation>
    <scope>NUCLEOTIDE SEQUENCE</scope>
    <source>
        <strain evidence="1">87-6 pot B 2015</strain>
    </source>
</reference>
<keyword evidence="2" id="KW-1185">Reference proteome</keyword>
<feature type="non-terminal residue" evidence="1">
    <location>
        <position position="186"/>
    </location>
</feature>
<sequence>MEYFNEQIRMNGRLMDISNGDPSLKIFPIKWSWEQNGEADIEKLEDLDQGLLLLHTSEPRNCTVMTKSRVNRYLSADEKDSLEVNSFWNNCEEIDQQRERKRKIWKIESADWDYLHTRDQQLSKHVKIIRENRCKHLDQDEIRRKLACSSYRFIYYGNLYLPFYYNQKSDDEESSEPKSDLDDNEK</sequence>
<evidence type="ECO:0000313" key="1">
    <source>
        <dbReference type="EMBL" id="CAG8598968.1"/>
    </source>
</evidence>
<proteinExistence type="predicted"/>
<dbReference type="AlphaFoldDB" id="A0A9N9CGF9"/>
<protein>
    <submittedName>
        <fullName evidence="1">14995_t:CDS:1</fullName>
    </submittedName>
</protein>
<evidence type="ECO:0000313" key="2">
    <source>
        <dbReference type="Proteomes" id="UP000789375"/>
    </source>
</evidence>
<comment type="caution">
    <text evidence="1">The sequence shown here is derived from an EMBL/GenBank/DDBJ whole genome shotgun (WGS) entry which is preliminary data.</text>
</comment>
<dbReference type="EMBL" id="CAJVPP010002411">
    <property type="protein sequence ID" value="CAG8598968.1"/>
    <property type="molecule type" value="Genomic_DNA"/>
</dbReference>
<accession>A0A9N9CGF9</accession>
<gene>
    <name evidence="1" type="ORF">FMOSSE_LOCUS8843</name>
</gene>